<keyword evidence="2" id="KW-1185">Reference proteome</keyword>
<evidence type="ECO:0000313" key="2">
    <source>
        <dbReference type="Proteomes" id="UP001066276"/>
    </source>
</evidence>
<gene>
    <name evidence="1" type="ORF">NDU88_002826</name>
</gene>
<sequence>MNEIHAGKIEELKYAVIDGVKHAICGGSREKKIRVLDSKYILMFDSKEPPELEPRKVSEDLKELSYLKLISLSVETAHLDGIPVLR</sequence>
<name>A0AAV7Q833_PLEWA</name>
<proteinExistence type="predicted"/>
<evidence type="ECO:0000313" key="1">
    <source>
        <dbReference type="EMBL" id="KAJ1136409.1"/>
    </source>
</evidence>
<protein>
    <submittedName>
        <fullName evidence="1">Uncharacterized protein</fullName>
    </submittedName>
</protein>
<organism evidence="1 2">
    <name type="scientific">Pleurodeles waltl</name>
    <name type="common">Iberian ribbed newt</name>
    <dbReference type="NCBI Taxonomy" id="8319"/>
    <lineage>
        <taxon>Eukaryota</taxon>
        <taxon>Metazoa</taxon>
        <taxon>Chordata</taxon>
        <taxon>Craniata</taxon>
        <taxon>Vertebrata</taxon>
        <taxon>Euteleostomi</taxon>
        <taxon>Amphibia</taxon>
        <taxon>Batrachia</taxon>
        <taxon>Caudata</taxon>
        <taxon>Salamandroidea</taxon>
        <taxon>Salamandridae</taxon>
        <taxon>Pleurodelinae</taxon>
        <taxon>Pleurodeles</taxon>
    </lineage>
</organism>
<reference evidence="1" key="1">
    <citation type="journal article" date="2022" name="bioRxiv">
        <title>Sequencing and chromosome-scale assembly of the giantPleurodeles waltlgenome.</title>
        <authorList>
            <person name="Brown T."/>
            <person name="Elewa A."/>
            <person name="Iarovenko S."/>
            <person name="Subramanian E."/>
            <person name="Araus A.J."/>
            <person name="Petzold A."/>
            <person name="Susuki M."/>
            <person name="Suzuki K.-i.T."/>
            <person name="Hayashi T."/>
            <person name="Toyoda A."/>
            <person name="Oliveira C."/>
            <person name="Osipova E."/>
            <person name="Leigh N.D."/>
            <person name="Simon A."/>
            <person name="Yun M.H."/>
        </authorList>
    </citation>
    <scope>NUCLEOTIDE SEQUENCE</scope>
    <source>
        <strain evidence="1">20211129_DDA</strain>
        <tissue evidence="1">Liver</tissue>
    </source>
</reference>
<dbReference type="AlphaFoldDB" id="A0AAV7Q833"/>
<comment type="caution">
    <text evidence="1">The sequence shown here is derived from an EMBL/GenBank/DDBJ whole genome shotgun (WGS) entry which is preliminary data.</text>
</comment>
<accession>A0AAV7Q833</accession>
<dbReference type="EMBL" id="JANPWB010000010">
    <property type="protein sequence ID" value="KAJ1136409.1"/>
    <property type="molecule type" value="Genomic_DNA"/>
</dbReference>
<dbReference type="Proteomes" id="UP001066276">
    <property type="component" value="Chromosome 6"/>
</dbReference>